<dbReference type="GO" id="GO:0016705">
    <property type="term" value="F:oxidoreductase activity, acting on paired donors, with incorporation or reduction of molecular oxygen"/>
    <property type="evidence" value="ECO:0007669"/>
    <property type="project" value="InterPro"/>
</dbReference>
<dbReference type="Gene3D" id="1.10.630.10">
    <property type="entry name" value="Cytochrome P450"/>
    <property type="match status" value="1"/>
</dbReference>
<evidence type="ECO:0000313" key="1">
    <source>
        <dbReference type="EMBL" id="KAH7514010.1"/>
    </source>
</evidence>
<dbReference type="GO" id="GO:0004497">
    <property type="term" value="F:monooxygenase activity"/>
    <property type="evidence" value="ECO:0007669"/>
    <property type="project" value="InterPro"/>
</dbReference>
<dbReference type="AlphaFoldDB" id="A0A978UGS9"/>
<dbReference type="PANTHER" id="PTHR47951">
    <property type="entry name" value="OS08G0547900 PROTEIN"/>
    <property type="match status" value="1"/>
</dbReference>
<name>A0A978UGS9_ZIZJJ</name>
<sequence>MLEFIANLEDETENREMNRLVRNVVELVYTPNISEICPTLAPLDLQGIVKDELAREINLEDFIAKSHVPNLTYIQACIKEALRLYPSIPFLIPYRVAESCQVTNYTISKDSMILMNLWAIEEIPIIGRSTRVQIEKVFESEFGFQRE</sequence>
<dbReference type="PANTHER" id="PTHR47951:SF7">
    <property type="entry name" value="FLAVONOID 3',5'-HYDROXYLASE-LIKE ISOFORM X1"/>
    <property type="match status" value="1"/>
</dbReference>
<reference evidence="1" key="1">
    <citation type="journal article" date="2021" name="Front. Plant Sci.">
        <title>Chromosome-Scale Genome Assembly for Chinese Sour Jujube and Insights Into Its Genome Evolution and Domestication Signature.</title>
        <authorList>
            <person name="Shen L.-Y."/>
            <person name="Luo H."/>
            <person name="Wang X.-L."/>
            <person name="Wang X.-M."/>
            <person name="Qiu X.-J."/>
            <person name="Liu H."/>
            <person name="Zhou S.-S."/>
            <person name="Jia K.-H."/>
            <person name="Nie S."/>
            <person name="Bao Y.-T."/>
            <person name="Zhang R.-G."/>
            <person name="Yun Q.-Z."/>
            <person name="Chai Y.-H."/>
            <person name="Lu J.-Y."/>
            <person name="Li Y."/>
            <person name="Zhao S.-W."/>
            <person name="Mao J.-F."/>
            <person name="Jia S.-G."/>
            <person name="Mao Y.-M."/>
        </authorList>
    </citation>
    <scope>NUCLEOTIDE SEQUENCE</scope>
    <source>
        <strain evidence="1">AT0</strain>
        <tissue evidence="1">Leaf</tissue>
    </source>
</reference>
<dbReference type="InterPro" id="IPR036396">
    <property type="entry name" value="Cyt_P450_sf"/>
</dbReference>
<dbReference type="GO" id="GO:0020037">
    <property type="term" value="F:heme binding"/>
    <property type="evidence" value="ECO:0007669"/>
    <property type="project" value="InterPro"/>
</dbReference>
<proteinExistence type="predicted"/>
<dbReference type="Proteomes" id="UP000813462">
    <property type="component" value="Unassembled WGS sequence"/>
</dbReference>
<comment type="caution">
    <text evidence="1">The sequence shown here is derived from an EMBL/GenBank/DDBJ whole genome shotgun (WGS) entry which is preliminary data.</text>
</comment>
<dbReference type="Pfam" id="PF00067">
    <property type="entry name" value="p450"/>
    <property type="match status" value="1"/>
</dbReference>
<evidence type="ECO:0000313" key="2">
    <source>
        <dbReference type="Proteomes" id="UP000813462"/>
    </source>
</evidence>
<dbReference type="SUPFAM" id="SSF48264">
    <property type="entry name" value="Cytochrome P450"/>
    <property type="match status" value="1"/>
</dbReference>
<gene>
    <name evidence="1" type="ORF">FEM48_Zijuj11G0043300</name>
</gene>
<accession>A0A978UGS9</accession>
<dbReference type="GO" id="GO:0005506">
    <property type="term" value="F:iron ion binding"/>
    <property type="evidence" value="ECO:0007669"/>
    <property type="project" value="InterPro"/>
</dbReference>
<organism evidence="1 2">
    <name type="scientific">Ziziphus jujuba var. spinosa</name>
    <dbReference type="NCBI Taxonomy" id="714518"/>
    <lineage>
        <taxon>Eukaryota</taxon>
        <taxon>Viridiplantae</taxon>
        <taxon>Streptophyta</taxon>
        <taxon>Embryophyta</taxon>
        <taxon>Tracheophyta</taxon>
        <taxon>Spermatophyta</taxon>
        <taxon>Magnoliopsida</taxon>
        <taxon>eudicotyledons</taxon>
        <taxon>Gunneridae</taxon>
        <taxon>Pentapetalae</taxon>
        <taxon>rosids</taxon>
        <taxon>fabids</taxon>
        <taxon>Rosales</taxon>
        <taxon>Rhamnaceae</taxon>
        <taxon>Paliureae</taxon>
        <taxon>Ziziphus</taxon>
    </lineage>
</organism>
<protein>
    <submittedName>
        <fullName evidence="1">Uncharacterized protein</fullName>
    </submittedName>
</protein>
<dbReference type="EMBL" id="JAEACU010000011">
    <property type="protein sequence ID" value="KAH7514010.1"/>
    <property type="molecule type" value="Genomic_DNA"/>
</dbReference>
<dbReference type="InterPro" id="IPR001128">
    <property type="entry name" value="Cyt_P450"/>
</dbReference>